<keyword evidence="4" id="KW-1185">Reference proteome</keyword>
<dbReference type="AlphaFoldDB" id="A0AAE7CJW4"/>
<protein>
    <submittedName>
        <fullName evidence="3">Uncharacterized protein</fullName>
    </submittedName>
</protein>
<accession>A0AAE7CJW4</accession>
<sequence>MDVSRQPFIGDTASRIAQALAGTWELELGNLQLPASDARNRLHRAWSAPDGPLPTATRSYSRQMPAAAFLTHEDGRVLVVTERPWDHQVLVGAIAPHTDFLALDVPQPASIAASTAPAAVDKVIRALLPSYDRALVQAHLQMMDTTLARVHAARHTAEHPEMLPLVLSLRAHAPYLIRHLRASGPWPASAQSAGALDRASRALTADPAADDGPVTEVLDRWLEHGRRVTEMVRSLDPHAAGRSPNRTTAPPGLPPRPPSTSTGSSPAR</sequence>
<dbReference type="Proteomes" id="UP000502504">
    <property type="component" value="Chromosome"/>
</dbReference>
<evidence type="ECO:0000313" key="2">
    <source>
        <dbReference type="EMBL" id="OOQ55344.1"/>
    </source>
</evidence>
<dbReference type="EMBL" id="CP050692">
    <property type="protein sequence ID" value="QIT42983.1"/>
    <property type="molecule type" value="Genomic_DNA"/>
</dbReference>
<dbReference type="Proteomes" id="UP000190306">
    <property type="component" value="Chromosome"/>
</dbReference>
<feature type="region of interest" description="Disordered" evidence="1">
    <location>
        <begin position="232"/>
        <end position="268"/>
    </location>
</feature>
<gene>
    <name evidence="2" type="ORF">AFM16_04915</name>
    <name evidence="3" type="ORF">HCX60_05125</name>
</gene>
<evidence type="ECO:0000313" key="4">
    <source>
        <dbReference type="Proteomes" id="UP000190306"/>
    </source>
</evidence>
<dbReference type="EMBL" id="LHQL01000001">
    <property type="protein sequence ID" value="OOQ55344.1"/>
    <property type="molecule type" value="Genomic_DNA"/>
</dbReference>
<dbReference type="RefSeq" id="WP_078632595.1">
    <property type="nucleotide sequence ID" value="NZ_CM007717.1"/>
</dbReference>
<reference evidence="2 4" key="1">
    <citation type="submission" date="2015-07" db="EMBL/GenBank/DDBJ databases">
        <title>Draft Genome Sequence of Streptomyces antibioticus, IMRU 3720 reveals insights in the evolution of actinomycin biosynthetic gene clusters in Streptomyces.</title>
        <authorList>
            <person name="Crnovcic I."/>
            <person name="Ruckert C."/>
            <person name="Kalinowksi J."/>
            <person name="Keller U."/>
        </authorList>
    </citation>
    <scope>NUCLEOTIDE SEQUENCE [LARGE SCALE GENOMIC DNA]</scope>
    <source>
        <strain evidence="2 4">DSM 41481</strain>
    </source>
</reference>
<organism evidence="3 5">
    <name type="scientific">Streptomyces antibioticus</name>
    <dbReference type="NCBI Taxonomy" id="1890"/>
    <lineage>
        <taxon>Bacteria</taxon>
        <taxon>Bacillati</taxon>
        <taxon>Actinomycetota</taxon>
        <taxon>Actinomycetes</taxon>
        <taxon>Kitasatosporales</taxon>
        <taxon>Streptomycetaceae</taxon>
        <taxon>Streptomyces</taxon>
    </lineage>
</organism>
<reference evidence="3 5" key="2">
    <citation type="submission" date="2020-03" db="EMBL/GenBank/DDBJ databases">
        <title>Is there a link between lipid content and antibiotic production in Streptomyces?</title>
        <authorList>
            <person name="David M."/>
            <person name="Lejeune C."/>
            <person name="Abreu S."/>
            <person name="Thibessard A."/>
            <person name="Leblond P."/>
            <person name="Chaminade P."/>
            <person name="Virolle M.-J."/>
        </authorList>
    </citation>
    <scope>NUCLEOTIDE SEQUENCE [LARGE SCALE GENOMIC DNA]</scope>
    <source>
        <strain evidence="3 5">DSM 41481</strain>
    </source>
</reference>
<evidence type="ECO:0000256" key="1">
    <source>
        <dbReference type="SAM" id="MobiDB-lite"/>
    </source>
</evidence>
<evidence type="ECO:0000313" key="3">
    <source>
        <dbReference type="EMBL" id="QIT42983.1"/>
    </source>
</evidence>
<feature type="compositionally biased region" description="Low complexity" evidence="1">
    <location>
        <begin position="259"/>
        <end position="268"/>
    </location>
</feature>
<proteinExistence type="predicted"/>
<name>A0AAE7CJW4_STRAT</name>
<evidence type="ECO:0000313" key="5">
    <source>
        <dbReference type="Proteomes" id="UP000502504"/>
    </source>
</evidence>